<evidence type="ECO:0000313" key="2">
    <source>
        <dbReference type="Proteomes" id="UP001155840"/>
    </source>
</evidence>
<dbReference type="RefSeq" id="WP_167130461.1">
    <property type="nucleotide sequence ID" value="NZ_JAANCM010000012.1"/>
</dbReference>
<accession>A0AA44CEC9</accession>
<gene>
    <name evidence="1" type="ORF">G8E10_20145</name>
</gene>
<proteinExistence type="predicted"/>
<reference evidence="1" key="1">
    <citation type="submission" date="2020-03" db="EMBL/GenBank/DDBJ databases">
        <title>Ferranicluibacter endophyticum gen. nov., sp. nov., a new genus isolated from Rubus ulmifolius Schott. stem.</title>
        <authorList>
            <person name="Roca-Couso R."/>
            <person name="Flores-Felix J.D."/>
            <person name="Igual J.M."/>
            <person name="Rivas R."/>
        </authorList>
    </citation>
    <scope>NUCLEOTIDE SEQUENCE</scope>
    <source>
        <strain evidence="1">CRRU44</strain>
    </source>
</reference>
<name>A0AA44CEC9_9HYPH</name>
<organism evidence="1 2">
    <name type="scientific">Ferranicluibacter rubi</name>
    <dbReference type="NCBI Taxonomy" id="2715133"/>
    <lineage>
        <taxon>Bacteria</taxon>
        <taxon>Pseudomonadati</taxon>
        <taxon>Pseudomonadota</taxon>
        <taxon>Alphaproteobacteria</taxon>
        <taxon>Hyphomicrobiales</taxon>
        <taxon>Rhizobiaceae</taxon>
        <taxon>Ferranicluibacter</taxon>
    </lineage>
</organism>
<sequence>MFRPLQQMTVRWRPLEDEGLEHLTLMPLSGPQPGIRILSVVIGARGGSTYGVRYTIDCDPHWTTTSLTLDTTTGISLSLVSDGLGHWQDGDGHALPAFDGCIDVDLAGTPFTNTLPIRRLGLRPEDGTRSLDMLYIPFDTFEPLRDVQLYTCLAVDRLYRYEAADRSFTADLPLDEDGLVLDYPTLFIRT</sequence>
<comment type="caution">
    <text evidence="1">The sequence shown here is derived from an EMBL/GenBank/DDBJ whole genome shotgun (WGS) entry which is preliminary data.</text>
</comment>
<keyword evidence="2" id="KW-1185">Reference proteome</keyword>
<dbReference type="EMBL" id="JAANCM010000012">
    <property type="protein sequence ID" value="NHT78017.1"/>
    <property type="molecule type" value="Genomic_DNA"/>
</dbReference>
<protein>
    <submittedName>
        <fullName evidence="1">Transcriptional regulator</fullName>
    </submittedName>
</protein>
<dbReference type="AlphaFoldDB" id="A0AA44CEC9"/>
<evidence type="ECO:0000313" key="1">
    <source>
        <dbReference type="EMBL" id="NHT78017.1"/>
    </source>
</evidence>
<dbReference type="Proteomes" id="UP001155840">
    <property type="component" value="Unassembled WGS sequence"/>
</dbReference>
<dbReference type="Pfam" id="PF06475">
    <property type="entry name" value="Glycolipid_bind"/>
    <property type="match status" value="1"/>
</dbReference>
<dbReference type="InterPro" id="IPR009467">
    <property type="entry name" value="Glycolipid-bd_prot_put"/>
</dbReference>
<dbReference type="SUPFAM" id="SSF159275">
    <property type="entry name" value="PA1994-like"/>
    <property type="match status" value="1"/>
</dbReference>